<evidence type="ECO:0000313" key="20">
    <source>
        <dbReference type="Proteomes" id="UP000011668"/>
    </source>
</evidence>
<evidence type="ECO:0000256" key="11">
    <source>
        <dbReference type="ARBA" id="ARBA00023277"/>
    </source>
</evidence>
<feature type="chain" id="PRO_5003997152" description="lytic cellulose monooxygenase (C4-dehydrogenating)" evidence="17">
    <location>
        <begin position="19"/>
        <end position="313"/>
    </location>
</feature>
<evidence type="ECO:0000256" key="9">
    <source>
        <dbReference type="ARBA" id="ARBA00023033"/>
    </source>
</evidence>
<dbReference type="Gene3D" id="2.70.50.70">
    <property type="match status" value="1"/>
</dbReference>
<evidence type="ECO:0000256" key="2">
    <source>
        <dbReference type="ARBA" id="ARBA00004613"/>
    </source>
</evidence>
<proteinExistence type="inferred from homology"/>
<dbReference type="GO" id="GO:0016787">
    <property type="term" value="F:hydrolase activity"/>
    <property type="evidence" value="ECO:0007669"/>
    <property type="project" value="UniProtKB-KW"/>
</dbReference>
<comment type="caution">
    <text evidence="19">The sequence shown here is derived from an EMBL/GenBank/DDBJ whole genome shotgun (WGS) entry which is preliminary data.</text>
</comment>
<keyword evidence="4" id="KW-0479">Metal-binding</keyword>
<evidence type="ECO:0000256" key="16">
    <source>
        <dbReference type="SAM" id="MobiDB-lite"/>
    </source>
</evidence>
<evidence type="ECO:0000256" key="8">
    <source>
        <dbReference type="ARBA" id="ARBA00023008"/>
    </source>
</evidence>
<evidence type="ECO:0000256" key="7">
    <source>
        <dbReference type="ARBA" id="ARBA00023002"/>
    </source>
</evidence>
<dbReference type="GO" id="GO:0030245">
    <property type="term" value="P:cellulose catabolic process"/>
    <property type="evidence" value="ECO:0007669"/>
    <property type="project" value="UniProtKB-KW"/>
</dbReference>
<comment type="catalytic activity">
    <reaction evidence="14">
        <text>[(1-&gt;4)-beta-D-glucosyl]n+m + reduced acceptor + O2 = 4-dehydro-beta-D-glucosyl-[(1-&gt;4)-beta-D-glucosyl]n-1 + [(1-&gt;4)-beta-D-glucosyl]m + acceptor + H2O.</text>
        <dbReference type="EC" id="1.14.99.56"/>
    </reaction>
</comment>
<keyword evidence="19" id="KW-0378">Hydrolase</keyword>
<evidence type="ECO:0000259" key="18">
    <source>
        <dbReference type="Pfam" id="PF03443"/>
    </source>
</evidence>
<keyword evidence="9" id="KW-0503">Monooxygenase</keyword>
<dbReference type="GO" id="GO:0046872">
    <property type="term" value="F:metal ion binding"/>
    <property type="evidence" value="ECO:0007669"/>
    <property type="project" value="UniProtKB-KW"/>
</dbReference>
<reference evidence="19 20" key="1">
    <citation type="journal article" date="2013" name="Nat. Commun.">
        <title>The evolution and pathogenic mechanisms of the rice sheath blight pathogen.</title>
        <authorList>
            <person name="Zheng A."/>
            <person name="Lin R."/>
            <person name="Xu L."/>
            <person name="Qin P."/>
            <person name="Tang C."/>
            <person name="Ai P."/>
            <person name="Zhang D."/>
            <person name="Liu Y."/>
            <person name="Sun Z."/>
            <person name="Feng H."/>
            <person name="Wang Y."/>
            <person name="Chen Y."/>
            <person name="Liang X."/>
            <person name="Fu R."/>
            <person name="Li Q."/>
            <person name="Zhang J."/>
            <person name="Yu X."/>
            <person name="Xie Z."/>
            <person name="Ding L."/>
            <person name="Guan P."/>
            <person name="Tang J."/>
            <person name="Liang Y."/>
            <person name="Wang S."/>
            <person name="Deng Q."/>
            <person name="Li S."/>
            <person name="Zhu J."/>
            <person name="Wang L."/>
            <person name="Liu H."/>
            <person name="Li P."/>
        </authorList>
    </citation>
    <scope>NUCLEOTIDE SEQUENCE [LARGE SCALE GENOMIC DNA]</scope>
    <source>
        <strain evidence="20">AG-1 IA</strain>
    </source>
</reference>
<feature type="region of interest" description="Disordered" evidence="16">
    <location>
        <begin position="271"/>
        <end position="298"/>
    </location>
</feature>
<dbReference type="Pfam" id="PF03443">
    <property type="entry name" value="AA9"/>
    <property type="match status" value="1"/>
</dbReference>
<dbReference type="InterPro" id="IPR005103">
    <property type="entry name" value="AA9_LPMO"/>
</dbReference>
<gene>
    <name evidence="19" type="ORF">AG1IA_00706</name>
</gene>
<keyword evidence="5 17" id="KW-0732">Signal</keyword>
<dbReference type="EC" id="1.14.99.56" evidence="15"/>
<organism evidence="19 20">
    <name type="scientific">Thanatephorus cucumeris (strain AG1-IA)</name>
    <name type="common">Rice sheath blight fungus</name>
    <name type="synonym">Rhizoctonia solani</name>
    <dbReference type="NCBI Taxonomy" id="983506"/>
    <lineage>
        <taxon>Eukaryota</taxon>
        <taxon>Fungi</taxon>
        <taxon>Dikarya</taxon>
        <taxon>Basidiomycota</taxon>
        <taxon>Agaricomycotina</taxon>
        <taxon>Agaricomycetes</taxon>
        <taxon>Cantharellales</taxon>
        <taxon>Ceratobasidiaceae</taxon>
        <taxon>Rhizoctonia</taxon>
        <taxon>Rhizoctonia solani AG-1</taxon>
    </lineage>
</organism>
<dbReference type="PANTHER" id="PTHR33353">
    <property type="entry name" value="PUTATIVE (AFU_ORTHOLOGUE AFUA_1G12560)-RELATED"/>
    <property type="match status" value="1"/>
</dbReference>
<dbReference type="EMBL" id="AFRT01000117">
    <property type="protein sequence ID" value="ELU45255.1"/>
    <property type="molecule type" value="Genomic_DNA"/>
</dbReference>
<keyword evidence="12" id="KW-0624">Polysaccharide degradation</keyword>
<keyword evidence="3" id="KW-0964">Secreted</keyword>
<evidence type="ECO:0000256" key="12">
    <source>
        <dbReference type="ARBA" id="ARBA00023326"/>
    </source>
</evidence>
<evidence type="ECO:0000256" key="4">
    <source>
        <dbReference type="ARBA" id="ARBA00022723"/>
    </source>
</evidence>
<dbReference type="GO" id="GO:0004497">
    <property type="term" value="F:monooxygenase activity"/>
    <property type="evidence" value="ECO:0007669"/>
    <property type="project" value="UniProtKB-KW"/>
</dbReference>
<evidence type="ECO:0000256" key="1">
    <source>
        <dbReference type="ARBA" id="ARBA00001973"/>
    </source>
</evidence>
<feature type="domain" description="Auxiliary Activity family 9 catalytic" evidence="18">
    <location>
        <begin position="19"/>
        <end position="228"/>
    </location>
</feature>
<name>L8X4Y4_THACA</name>
<keyword evidence="8" id="KW-0186">Copper</keyword>
<keyword evidence="7" id="KW-0560">Oxidoreductase</keyword>
<sequence length="313" mass="33298">MLFRTVIATLAAVAGVSAHGYIDKVTIGGKTFSGPYPFSNKNAASPIRKITTTFPITSANDANMNCGIDAAPAAQVAAANPGDKVTFSWKSGQNKNVRWGHSIGPIMTYLAQVPAGQTADKFDTRKAKFFKIDQTGQTGGAGTGWVQASIKGGKTYTTTLPNDLPAGDYIIRHELIALHFAQKKDGAQFYPGCVQIRVGGGSNAPKAISAQTVSFPGGYTENDKSLFVPNLFKGNFVYPFPGPQVVKSLGAASTKGASNVGNSTIIDEETEPKTCDSKKAKAKNDKRTPISHVTPDHGRVRSRVMRHLDPIRL</sequence>
<feature type="signal peptide" evidence="17">
    <location>
        <begin position="1"/>
        <end position="18"/>
    </location>
</feature>
<protein>
    <recommendedName>
        <fullName evidence="15">lytic cellulose monooxygenase (C4-dehydrogenating)</fullName>
        <ecNumber evidence="15">1.14.99.56</ecNumber>
    </recommendedName>
</protein>
<evidence type="ECO:0000256" key="15">
    <source>
        <dbReference type="ARBA" id="ARBA00047174"/>
    </source>
</evidence>
<keyword evidence="20" id="KW-1185">Reference proteome</keyword>
<evidence type="ECO:0000256" key="6">
    <source>
        <dbReference type="ARBA" id="ARBA00023001"/>
    </source>
</evidence>
<dbReference type="Proteomes" id="UP000011668">
    <property type="component" value="Unassembled WGS sequence"/>
</dbReference>
<evidence type="ECO:0000256" key="13">
    <source>
        <dbReference type="ARBA" id="ARBA00044502"/>
    </source>
</evidence>
<dbReference type="OMA" id="TWVQQDI"/>
<keyword evidence="10" id="KW-1015">Disulfide bond</keyword>
<dbReference type="GO" id="GO:0005576">
    <property type="term" value="C:extracellular region"/>
    <property type="evidence" value="ECO:0007669"/>
    <property type="project" value="UniProtKB-SubCell"/>
</dbReference>
<evidence type="ECO:0000256" key="14">
    <source>
        <dbReference type="ARBA" id="ARBA00045077"/>
    </source>
</evidence>
<comment type="similarity">
    <text evidence="13">Belongs to the polysaccharide monooxygenase AA9 family.</text>
</comment>
<dbReference type="OrthoDB" id="4849160at2759"/>
<dbReference type="InterPro" id="IPR049892">
    <property type="entry name" value="AA9"/>
</dbReference>
<dbReference type="PANTHER" id="PTHR33353:SF10">
    <property type="entry name" value="ENDO-BETA-1,4-GLUCANASE D"/>
    <property type="match status" value="1"/>
</dbReference>
<keyword evidence="11" id="KW-0119">Carbohydrate metabolism</keyword>
<evidence type="ECO:0000313" key="19">
    <source>
        <dbReference type="EMBL" id="ELU45255.1"/>
    </source>
</evidence>
<comment type="subcellular location">
    <subcellularLocation>
        <location evidence="2">Secreted</location>
    </subcellularLocation>
</comment>
<dbReference type="HOGENOM" id="CLU_031730_2_2_1"/>
<evidence type="ECO:0000256" key="17">
    <source>
        <dbReference type="SAM" id="SignalP"/>
    </source>
</evidence>
<evidence type="ECO:0000256" key="10">
    <source>
        <dbReference type="ARBA" id="ARBA00023157"/>
    </source>
</evidence>
<accession>L8X4Y4</accession>
<comment type="cofactor">
    <cofactor evidence="1">
        <name>Cu(2+)</name>
        <dbReference type="ChEBI" id="CHEBI:29036"/>
    </cofactor>
</comment>
<dbReference type="AlphaFoldDB" id="L8X4Y4"/>
<evidence type="ECO:0000256" key="3">
    <source>
        <dbReference type="ARBA" id="ARBA00022525"/>
    </source>
</evidence>
<dbReference type="CDD" id="cd21175">
    <property type="entry name" value="LPMO_AA9"/>
    <property type="match status" value="1"/>
</dbReference>
<keyword evidence="6" id="KW-0136">Cellulose degradation</keyword>
<evidence type="ECO:0000256" key="5">
    <source>
        <dbReference type="ARBA" id="ARBA00022729"/>
    </source>
</evidence>